<evidence type="ECO:0000256" key="2">
    <source>
        <dbReference type="ARBA" id="ARBA00023002"/>
    </source>
</evidence>
<sequence>MTKKYEKSWSGRYGPWCVVAGASTGIGASFSEQLAAQGLNILMVSLMGTRLKEQADDLSQRYGVDTIAIEMDLADGDCVDILRRHLGDREVGLLVYVACHSVIGEFLQTSLEDKLKILDVNVRSPLQFVAELAPAMKQRGRGGIILMSSLSGFQGTAMVATYAASKAFDTVLAEGLWAELNPHGVDVLAAVAGATHTPTFDALTPADKRSSVFPMQADDVVVEVLGQLGKCPTHIAGRLNRWVNFVLRRLLSRRAAIRFISNNTKRVYQ</sequence>
<accession>A0A2K9LJH0</accession>
<protein>
    <recommendedName>
        <fullName evidence="5">Short-chain dehydrogenase</fullName>
    </recommendedName>
</protein>
<dbReference type="RefSeq" id="WP_101893747.1">
    <property type="nucleotide sequence ID" value="NZ_CP022684.1"/>
</dbReference>
<gene>
    <name evidence="3" type="ORF">Kalk_08155</name>
</gene>
<dbReference type="PIRSF" id="PIRSF000126">
    <property type="entry name" value="11-beta-HSD1"/>
    <property type="match status" value="1"/>
</dbReference>
<comment type="similarity">
    <text evidence="1">Belongs to the short-chain dehydrogenases/reductases (SDR) family.</text>
</comment>
<dbReference type="GO" id="GO:0016491">
    <property type="term" value="F:oxidoreductase activity"/>
    <property type="evidence" value="ECO:0007669"/>
    <property type="project" value="UniProtKB-KW"/>
</dbReference>
<dbReference type="PANTHER" id="PTHR43899">
    <property type="entry name" value="RH59310P"/>
    <property type="match status" value="1"/>
</dbReference>
<dbReference type="InterPro" id="IPR002347">
    <property type="entry name" value="SDR_fam"/>
</dbReference>
<proteinExistence type="inferred from homology"/>
<dbReference type="PANTHER" id="PTHR43899:SF13">
    <property type="entry name" value="RH59310P"/>
    <property type="match status" value="1"/>
</dbReference>
<evidence type="ECO:0008006" key="5">
    <source>
        <dbReference type="Google" id="ProtNLM"/>
    </source>
</evidence>
<dbReference type="Gene3D" id="3.40.50.720">
    <property type="entry name" value="NAD(P)-binding Rossmann-like Domain"/>
    <property type="match status" value="1"/>
</dbReference>
<dbReference type="InterPro" id="IPR051019">
    <property type="entry name" value="VLCFA-Steroid_DH"/>
</dbReference>
<dbReference type="PRINTS" id="PR00081">
    <property type="entry name" value="GDHRDH"/>
</dbReference>
<reference evidence="4" key="1">
    <citation type="submission" date="2017-08" db="EMBL/GenBank/DDBJ databases">
        <title>Direct submision.</title>
        <authorList>
            <person name="Kim S.-J."/>
            <person name="Rhee S.-K."/>
        </authorList>
    </citation>
    <scope>NUCLEOTIDE SEQUENCE [LARGE SCALE GENOMIC DNA]</scope>
    <source>
        <strain evidence="4">GI5</strain>
    </source>
</reference>
<name>A0A2K9LJH0_9GAMM</name>
<dbReference type="InterPro" id="IPR036291">
    <property type="entry name" value="NAD(P)-bd_dom_sf"/>
</dbReference>
<organism evidence="3 4">
    <name type="scientific">Ketobacter alkanivorans</name>
    <dbReference type="NCBI Taxonomy" id="1917421"/>
    <lineage>
        <taxon>Bacteria</taxon>
        <taxon>Pseudomonadati</taxon>
        <taxon>Pseudomonadota</taxon>
        <taxon>Gammaproteobacteria</taxon>
        <taxon>Pseudomonadales</taxon>
        <taxon>Ketobacteraceae</taxon>
        <taxon>Ketobacter</taxon>
    </lineage>
</organism>
<keyword evidence="4" id="KW-1185">Reference proteome</keyword>
<dbReference type="EMBL" id="CP022684">
    <property type="protein sequence ID" value="AUM12390.1"/>
    <property type="molecule type" value="Genomic_DNA"/>
</dbReference>
<dbReference type="OrthoDB" id="335726at2"/>
<dbReference type="Proteomes" id="UP000235116">
    <property type="component" value="Chromosome"/>
</dbReference>
<dbReference type="AlphaFoldDB" id="A0A2K9LJH0"/>
<dbReference type="SUPFAM" id="SSF51735">
    <property type="entry name" value="NAD(P)-binding Rossmann-fold domains"/>
    <property type="match status" value="1"/>
</dbReference>
<dbReference type="KEGG" id="kak:Kalk_08155"/>
<evidence type="ECO:0000313" key="3">
    <source>
        <dbReference type="EMBL" id="AUM12390.1"/>
    </source>
</evidence>
<evidence type="ECO:0000313" key="4">
    <source>
        <dbReference type="Proteomes" id="UP000235116"/>
    </source>
</evidence>
<evidence type="ECO:0000256" key="1">
    <source>
        <dbReference type="ARBA" id="ARBA00006484"/>
    </source>
</evidence>
<dbReference type="Pfam" id="PF00106">
    <property type="entry name" value="adh_short"/>
    <property type="match status" value="1"/>
</dbReference>
<keyword evidence="2" id="KW-0560">Oxidoreductase</keyword>